<organism evidence="1 2">
    <name type="scientific">Fictibacillus macauensis ZFHKF-1</name>
    <dbReference type="NCBI Taxonomy" id="1196324"/>
    <lineage>
        <taxon>Bacteria</taxon>
        <taxon>Bacillati</taxon>
        <taxon>Bacillota</taxon>
        <taxon>Bacilli</taxon>
        <taxon>Bacillales</taxon>
        <taxon>Fictibacillaceae</taxon>
        <taxon>Fictibacillus</taxon>
    </lineage>
</organism>
<proteinExistence type="predicted"/>
<dbReference type="EMBL" id="AKKV01000040">
    <property type="protein sequence ID" value="EIT84121.1"/>
    <property type="molecule type" value="Genomic_DNA"/>
</dbReference>
<sequence length="114" mass="13110">MDLNKGITAPRFPIFLACTVYEQSEKTMPRKRKGENDMTFKQSALNLGFLDINSIGRSCTLSYGQTMRSRVFNVTRKNQAFGMIDGDGAHHTAERFTMNDNDIIDMPRERNTYY</sequence>
<name>I8IXB4_9BACL</name>
<dbReference type="OrthoDB" id="2972834at2"/>
<dbReference type="RefSeq" id="WP_007203492.1">
    <property type="nucleotide sequence ID" value="NZ_AKKV01000040.1"/>
</dbReference>
<accession>I8IXB4</accession>
<comment type="caution">
    <text evidence="1">The sequence shown here is derived from an EMBL/GenBank/DDBJ whole genome shotgun (WGS) entry which is preliminary data.</text>
</comment>
<dbReference type="Proteomes" id="UP000004080">
    <property type="component" value="Unassembled WGS sequence"/>
</dbReference>
<evidence type="ECO:0000313" key="1">
    <source>
        <dbReference type="EMBL" id="EIT84121.1"/>
    </source>
</evidence>
<evidence type="ECO:0000313" key="2">
    <source>
        <dbReference type="Proteomes" id="UP000004080"/>
    </source>
</evidence>
<protein>
    <submittedName>
        <fullName evidence="1">Uncharacterized protein</fullName>
    </submittedName>
</protein>
<gene>
    <name evidence="1" type="ORF">A374_17114</name>
</gene>
<dbReference type="AlphaFoldDB" id="I8IXB4"/>
<dbReference type="PATRIC" id="fig|1196324.3.peg.3495"/>
<reference evidence="1 2" key="1">
    <citation type="journal article" date="2012" name="J. Bacteriol.">
        <title>Genome of Bacillus macauensis ZFHKF-1, a Long-Chain-Forming Bacterium.</title>
        <authorList>
            <person name="Cai L."/>
            <person name="Zhang T."/>
        </authorList>
    </citation>
    <scope>NUCLEOTIDE SEQUENCE [LARGE SCALE GENOMIC DNA]</scope>
    <source>
        <strain evidence="1 2">ZFHKF-1</strain>
    </source>
</reference>
<keyword evidence="2" id="KW-1185">Reference proteome</keyword>